<proteinExistence type="predicted"/>
<evidence type="ECO:0000313" key="3">
    <source>
        <dbReference type="EMBL" id="AAM07738.1"/>
    </source>
</evidence>
<dbReference type="HOGENOM" id="CLU_014140_1_0_2"/>
<dbReference type="GO" id="GO:0006749">
    <property type="term" value="P:glutathione metabolic process"/>
    <property type="evidence" value="ECO:0000318"/>
    <property type="project" value="GO_Central"/>
</dbReference>
<evidence type="ECO:0000259" key="2">
    <source>
        <dbReference type="Pfam" id="PF05378"/>
    </source>
</evidence>
<dbReference type="Pfam" id="PF01968">
    <property type="entry name" value="Hydantoinase_A"/>
    <property type="match status" value="1"/>
</dbReference>
<dbReference type="KEGG" id="mac:MA_4396"/>
<sequence>MTMQYSLGIDAGGTYTDAVILRDSDSRILDTSKAITTYPNLMTGIRNAIDKLNPEYLKQVKLVSVSTTLSTNTILERTGYPVGLILVGDYTIPRELPADYCIKVRGGHDSNGDELHPLDLTAVEQFAVSLKKKVSAFAVSSYFSTRNPEHELKIKDVILKLTGHPVVCGHELSQELGAYERAATAVLNAQLIPITYQFIHSIMNEVRERNLDAKVLMLKCDGSVIDIKGAKLRPIETIFSGPAASIMGASHLSGLDTCAVIDVGGTSTDVSIIKRGVPELCEKGAVVGGWQTRVKAIKMESSANGGDSHVWFKKCIRIGPRRVMPLCFAAVNYPNFKEKLEKNPIPLRTMLNEHIQPTKFFVRTGVIPVNPTESEKKLLEVIGEEPLSIHEILNKMKRFPSPAVLDSLLNQRVIHAIGFTPTDALHVLGEYTEWDVEASLIGAKKLARFTQLGVHAFCKKVKQQVARNMAYSLMSFIMEGRGKDGIKMMLEEEVPVQYKVNIPIVLLGGPVKAYYGELKGLIDADIIVPEQARVGNAVGALVGKGIKRIEITIRPYSMENPDQNFLVFTPVGRKKFEQYRAALEYSQKAGEELILDSLKDFGLPESSIKIDTSIEYLVPPGWKQTPMETKMTFVGVCTPGFSTD</sequence>
<accession>Q8THW5</accession>
<dbReference type="GO" id="GO:0005829">
    <property type="term" value="C:cytosol"/>
    <property type="evidence" value="ECO:0000318"/>
    <property type="project" value="GO_Central"/>
</dbReference>
<dbReference type="AlphaFoldDB" id="Q8THW5"/>
<dbReference type="EnsemblBacteria" id="AAM07738">
    <property type="protein sequence ID" value="AAM07738"/>
    <property type="gene ID" value="MA_4396"/>
</dbReference>
<feature type="domain" description="Hydantoinase A/oxoprolinase" evidence="1">
    <location>
        <begin position="181"/>
        <end position="321"/>
    </location>
</feature>
<dbReference type="InterPro" id="IPR002821">
    <property type="entry name" value="Hydantoinase_A"/>
</dbReference>
<dbReference type="PANTHER" id="PTHR11365">
    <property type="entry name" value="5-OXOPROLINASE RELATED"/>
    <property type="match status" value="1"/>
</dbReference>
<dbReference type="PANTHER" id="PTHR11365:SF2">
    <property type="entry name" value="5-OXOPROLINASE"/>
    <property type="match status" value="1"/>
</dbReference>
<dbReference type="InParanoid" id="Q8THW5"/>
<evidence type="ECO:0000313" key="4">
    <source>
        <dbReference type="Proteomes" id="UP000002487"/>
    </source>
</evidence>
<dbReference type="STRING" id="188937.MA_4396"/>
<protein>
    <submittedName>
        <fullName evidence="3">Hydantoinase</fullName>
    </submittedName>
</protein>
<dbReference type="PhylomeDB" id="Q8THW5"/>
<dbReference type="SUPFAM" id="SSF53067">
    <property type="entry name" value="Actin-like ATPase domain"/>
    <property type="match status" value="1"/>
</dbReference>
<dbReference type="InterPro" id="IPR008040">
    <property type="entry name" value="Hydant_A_N"/>
</dbReference>
<dbReference type="GO" id="GO:0017168">
    <property type="term" value="F:5-oxoprolinase (ATP-hydrolyzing) activity"/>
    <property type="evidence" value="ECO:0000318"/>
    <property type="project" value="GO_Central"/>
</dbReference>
<reference evidence="3 4" key="1">
    <citation type="journal article" date="2002" name="Genome Res.">
        <title>The genome of Methanosarcina acetivorans reveals extensive metabolic and physiological diversity.</title>
        <authorList>
            <person name="Galagan J.E."/>
            <person name="Nusbaum C."/>
            <person name="Roy A."/>
            <person name="Endrizzi M.G."/>
            <person name="Macdonald P."/>
            <person name="FitzHugh W."/>
            <person name="Calvo S."/>
            <person name="Engels R."/>
            <person name="Smirnov S."/>
            <person name="Atnoor D."/>
            <person name="Brown A."/>
            <person name="Allen N."/>
            <person name="Naylor J."/>
            <person name="Stange-Thomann N."/>
            <person name="DeArellano K."/>
            <person name="Johnson R."/>
            <person name="Linton L."/>
            <person name="McEwan P."/>
            <person name="McKernan K."/>
            <person name="Talamas J."/>
            <person name="Tirrell A."/>
            <person name="Ye W."/>
            <person name="Zimmer A."/>
            <person name="Barber R.D."/>
            <person name="Cann I."/>
            <person name="Graham D.E."/>
            <person name="Grahame D.A."/>
            <person name="Guss A."/>
            <person name="Hedderich R."/>
            <person name="Ingram-Smith C."/>
            <person name="Kuettner C.H."/>
            <person name="Krzycki J.A."/>
            <person name="Leigh J.A."/>
            <person name="Li W."/>
            <person name="Liu J."/>
            <person name="Mukhopadhyay B."/>
            <person name="Reeve J.N."/>
            <person name="Smith K."/>
            <person name="Springer T.A."/>
            <person name="Umayam L.A."/>
            <person name="White O."/>
            <person name="White R.H."/>
            <person name="de Macario E.C."/>
            <person name="Ferry J.G."/>
            <person name="Jarrell K.F."/>
            <person name="Jing H."/>
            <person name="Macario A.J.L."/>
            <person name="Paulsen I."/>
            <person name="Pritchett M."/>
            <person name="Sowers K.R."/>
            <person name="Swanson R.V."/>
            <person name="Zinder S.H."/>
            <person name="Lander E."/>
            <person name="Metcalf W.W."/>
            <person name="Birren B."/>
        </authorList>
    </citation>
    <scope>NUCLEOTIDE SEQUENCE [LARGE SCALE GENOMIC DNA]</scope>
    <source>
        <strain evidence="4">ATCC 35395 / DSM 2834 / JCM 12185 / C2A</strain>
    </source>
</reference>
<dbReference type="EMBL" id="AE010299">
    <property type="protein sequence ID" value="AAM07738.1"/>
    <property type="molecule type" value="Genomic_DNA"/>
</dbReference>
<gene>
    <name evidence="3" type="primary">hyuA</name>
    <name evidence="3" type="ordered locus">MA_4396</name>
</gene>
<feature type="domain" description="Hydantoinase/oxoprolinase N-terminal" evidence="2">
    <location>
        <begin position="7"/>
        <end position="160"/>
    </location>
</feature>
<keyword evidence="4" id="KW-1185">Reference proteome</keyword>
<evidence type="ECO:0000259" key="1">
    <source>
        <dbReference type="Pfam" id="PF01968"/>
    </source>
</evidence>
<dbReference type="InterPro" id="IPR043129">
    <property type="entry name" value="ATPase_NBD"/>
</dbReference>
<dbReference type="Proteomes" id="UP000002487">
    <property type="component" value="Chromosome"/>
</dbReference>
<name>Q8THW5_METAC</name>
<dbReference type="Pfam" id="PF05378">
    <property type="entry name" value="Hydant_A_N"/>
    <property type="match status" value="1"/>
</dbReference>
<dbReference type="InterPro" id="IPR045079">
    <property type="entry name" value="Oxoprolinase-like"/>
</dbReference>
<organism evidence="3 4">
    <name type="scientific">Methanosarcina acetivorans (strain ATCC 35395 / DSM 2834 / JCM 12185 / C2A)</name>
    <dbReference type="NCBI Taxonomy" id="188937"/>
    <lineage>
        <taxon>Archaea</taxon>
        <taxon>Methanobacteriati</taxon>
        <taxon>Methanobacteriota</taxon>
        <taxon>Stenosarchaea group</taxon>
        <taxon>Methanomicrobia</taxon>
        <taxon>Methanosarcinales</taxon>
        <taxon>Methanosarcinaceae</taxon>
        <taxon>Methanosarcina</taxon>
    </lineage>
</organism>